<protein>
    <submittedName>
        <fullName evidence="3">Ubiquitin-conjugating enzyme E2 Q2</fullName>
    </submittedName>
</protein>
<dbReference type="SUPFAM" id="SSF54495">
    <property type="entry name" value="UBC-like"/>
    <property type="match status" value="1"/>
</dbReference>
<gene>
    <name evidence="3" type="ORF">TRFO_24600</name>
</gene>
<accession>A0A1J4K8G7</accession>
<reference evidence="3" key="1">
    <citation type="submission" date="2016-10" db="EMBL/GenBank/DDBJ databases">
        <authorList>
            <person name="Benchimol M."/>
            <person name="Almeida L.G."/>
            <person name="Vasconcelos A.T."/>
            <person name="Perreira-Neves A."/>
            <person name="Rosa I.A."/>
            <person name="Tasca T."/>
            <person name="Bogo M.R."/>
            <person name="de Souza W."/>
        </authorList>
    </citation>
    <scope>NUCLEOTIDE SEQUENCE [LARGE SCALE GENOMIC DNA]</scope>
    <source>
        <strain evidence="3">K</strain>
    </source>
</reference>
<dbReference type="InterPro" id="IPR016135">
    <property type="entry name" value="UBQ-conjugating_enzyme/RWD"/>
</dbReference>
<evidence type="ECO:0000313" key="4">
    <source>
        <dbReference type="Proteomes" id="UP000179807"/>
    </source>
</evidence>
<dbReference type="EMBL" id="MLAK01000702">
    <property type="protein sequence ID" value="OHT07266.1"/>
    <property type="molecule type" value="Genomic_DNA"/>
</dbReference>
<feature type="compositionally biased region" description="Acidic residues" evidence="1">
    <location>
        <begin position="1"/>
        <end position="38"/>
    </location>
</feature>
<comment type="caution">
    <text evidence="3">The sequence shown here is derived from an EMBL/GenBank/DDBJ whole genome shotgun (WGS) entry which is preliminary data.</text>
</comment>
<dbReference type="Pfam" id="PF00179">
    <property type="entry name" value="UQ_con"/>
    <property type="match status" value="1"/>
</dbReference>
<evidence type="ECO:0000256" key="1">
    <source>
        <dbReference type="SAM" id="MobiDB-lite"/>
    </source>
</evidence>
<dbReference type="SMART" id="SM00212">
    <property type="entry name" value="UBCc"/>
    <property type="match status" value="1"/>
</dbReference>
<dbReference type="PANTHER" id="PTHR24067">
    <property type="entry name" value="UBIQUITIN-CONJUGATING ENZYME E2"/>
    <property type="match status" value="1"/>
</dbReference>
<dbReference type="PROSITE" id="PS50127">
    <property type="entry name" value="UBC_2"/>
    <property type="match status" value="1"/>
</dbReference>
<dbReference type="CDD" id="cd23802">
    <property type="entry name" value="UBCc_UBE2Q"/>
    <property type="match status" value="1"/>
</dbReference>
<dbReference type="VEuPathDB" id="TrichDB:TRFO_24600"/>
<name>A0A1J4K8G7_9EUKA</name>
<sequence>MSNEEEDFGNNEEEDFGNDEEVIIDDDDEDEIELDESFELPPRADTPEESEDNVMEDLVQRFNPKTGAAKRLLSDLREMMKNDPKELGFSTEPMNNDIFNWEVRLFGFEKGTDIEKDMIKYKQKTGRDYIKMVVTFPPDYPNLPPFVRVVEPRFMFRTGRITTGGSLCTDVLTMESWNPMYDICSLMINISAEIMDGKPRVDFSNPTPYSLEEARAAYFRVASDHGWKVSKWVPTK</sequence>
<feature type="region of interest" description="Disordered" evidence="1">
    <location>
        <begin position="1"/>
        <end position="52"/>
    </location>
</feature>
<dbReference type="GeneID" id="94838547"/>
<keyword evidence="4" id="KW-1185">Reference proteome</keyword>
<dbReference type="RefSeq" id="XP_068360402.1">
    <property type="nucleotide sequence ID" value="XM_068503843.1"/>
</dbReference>
<feature type="domain" description="UBC core" evidence="2">
    <location>
        <begin position="67"/>
        <end position="231"/>
    </location>
</feature>
<evidence type="ECO:0000259" key="2">
    <source>
        <dbReference type="PROSITE" id="PS50127"/>
    </source>
</evidence>
<proteinExistence type="predicted"/>
<dbReference type="InterPro" id="IPR000608">
    <property type="entry name" value="UBC"/>
</dbReference>
<dbReference type="Proteomes" id="UP000179807">
    <property type="component" value="Unassembled WGS sequence"/>
</dbReference>
<dbReference type="OrthoDB" id="109543at2759"/>
<dbReference type="AlphaFoldDB" id="A0A1J4K8G7"/>
<dbReference type="Gene3D" id="3.10.110.10">
    <property type="entry name" value="Ubiquitin Conjugating Enzyme"/>
    <property type="match status" value="1"/>
</dbReference>
<organism evidence="3 4">
    <name type="scientific">Tritrichomonas foetus</name>
    <dbReference type="NCBI Taxonomy" id="1144522"/>
    <lineage>
        <taxon>Eukaryota</taxon>
        <taxon>Metamonada</taxon>
        <taxon>Parabasalia</taxon>
        <taxon>Tritrichomonadida</taxon>
        <taxon>Tritrichomonadidae</taxon>
        <taxon>Tritrichomonas</taxon>
    </lineage>
</organism>
<dbReference type="InterPro" id="IPR050113">
    <property type="entry name" value="Ub_conjugating_enzyme"/>
</dbReference>
<evidence type="ECO:0000313" key="3">
    <source>
        <dbReference type="EMBL" id="OHT07266.1"/>
    </source>
</evidence>